<dbReference type="EMBL" id="JARYMX010000003">
    <property type="protein sequence ID" value="KAJ9556649.1"/>
    <property type="molecule type" value="Genomic_DNA"/>
</dbReference>
<evidence type="ECO:0000259" key="1">
    <source>
        <dbReference type="Pfam" id="PF26138"/>
    </source>
</evidence>
<evidence type="ECO:0000313" key="2">
    <source>
        <dbReference type="EMBL" id="KAJ9556649.1"/>
    </source>
</evidence>
<organism evidence="2 3">
    <name type="scientific">Centaurea solstitialis</name>
    <name type="common">yellow star-thistle</name>
    <dbReference type="NCBI Taxonomy" id="347529"/>
    <lineage>
        <taxon>Eukaryota</taxon>
        <taxon>Viridiplantae</taxon>
        <taxon>Streptophyta</taxon>
        <taxon>Embryophyta</taxon>
        <taxon>Tracheophyta</taxon>
        <taxon>Spermatophyta</taxon>
        <taxon>Magnoliopsida</taxon>
        <taxon>eudicotyledons</taxon>
        <taxon>Gunneridae</taxon>
        <taxon>Pentapetalae</taxon>
        <taxon>asterids</taxon>
        <taxon>campanulids</taxon>
        <taxon>Asterales</taxon>
        <taxon>Asteraceae</taxon>
        <taxon>Carduoideae</taxon>
        <taxon>Cardueae</taxon>
        <taxon>Centaureinae</taxon>
        <taxon>Centaurea</taxon>
    </lineage>
</organism>
<dbReference type="InterPro" id="IPR058353">
    <property type="entry name" value="DUF8040"/>
</dbReference>
<proteinExistence type="predicted"/>
<accession>A0AA38T939</accession>
<name>A0AA38T939_9ASTR</name>
<comment type="caution">
    <text evidence="2">The sequence shown here is derived from an EMBL/GenBank/DDBJ whole genome shotgun (WGS) entry which is preliminary data.</text>
</comment>
<sequence length="92" mass="10869">MVSLPLRSKLLFFLNIIAHHTKNRCLQVRNRSGETISRHVHRVLSALLRLQDVLFTKPTPIEDDCTDRRWKWLKVQLPILGYYEMQLQGIMA</sequence>
<dbReference type="Proteomes" id="UP001172457">
    <property type="component" value="Chromosome 3"/>
</dbReference>
<keyword evidence="3" id="KW-1185">Reference proteome</keyword>
<dbReference type="Pfam" id="PF26138">
    <property type="entry name" value="DUF8040"/>
    <property type="match status" value="1"/>
</dbReference>
<evidence type="ECO:0000313" key="3">
    <source>
        <dbReference type="Proteomes" id="UP001172457"/>
    </source>
</evidence>
<feature type="domain" description="DUF8040" evidence="1">
    <location>
        <begin position="8"/>
        <end position="48"/>
    </location>
</feature>
<reference evidence="2" key="1">
    <citation type="submission" date="2023-03" db="EMBL/GenBank/DDBJ databases">
        <title>Chromosome-scale reference genome and RAD-based genetic map of yellow starthistle (Centaurea solstitialis) reveal putative structural variation and QTLs associated with invader traits.</title>
        <authorList>
            <person name="Reatini B."/>
            <person name="Cang F.A."/>
            <person name="Jiang Q."/>
            <person name="Mckibben M.T.W."/>
            <person name="Barker M.S."/>
            <person name="Rieseberg L.H."/>
            <person name="Dlugosch K.M."/>
        </authorList>
    </citation>
    <scope>NUCLEOTIDE SEQUENCE</scope>
    <source>
        <strain evidence="2">CAN-66</strain>
        <tissue evidence="2">Leaf</tissue>
    </source>
</reference>
<protein>
    <recommendedName>
        <fullName evidence="1">DUF8040 domain-containing protein</fullName>
    </recommendedName>
</protein>
<dbReference type="AlphaFoldDB" id="A0AA38T939"/>
<gene>
    <name evidence="2" type="ORF">OSB04_011263</name>
</gene>